<keyword evidence="2" id="KW-0521">NADP</keyword>
<evidence type="ECO:0000313" key="5">
    <source>
        <dbReference type="Proteomes" id="UP000031192"/>
    </source>
</evidence>
<dbReference type="GO" id="GO:0016491">
    <property type="term" value="F:oxidoreductase activity"/>
    <property type="evidence" value="ECO:0007669"/>
    <property type="project" value="UniProtKB-KW"/>
</dbReference>
<dbReference type="PANTHER" id="PTHR43618">
    <property type="entry name" value="7-ALPHA-HYDROXYSTEROID DEHYDROGENASE"/>
    <property type="match status" value="1"/>
</dbReference>
<protein>
    <submittedName>
        <fullName evidence="4">NAD(P)-binding domain protein</fullName>
    </submittedName>
</protein>
<sequence length="228" mass="24817">MSEMVILITASSAGLGAAIAKSLITSHRVVINYNSSPQHAHDVLEELLQLSTSSNASHDDETPRAIAIQADVSKPTEIRRLVAETVTRMGRLDGVVSNAGWTSMRNFSDLDDNIDEDDWDRCFTVNVKSHLFLLTAAREHLDETEGSFITVASVAGVRPSGSSLPYAVSKAAQIYLVKCLAGIVSPKIRINSVSPGILMTNWGRQFPEETLHHSMDKTLLGRFATVEV</sequence>
<comment type="caution">
    <text evidence="4">The sequence shown here is derived from an EMBL/GenBank/DDBJ whole genome shotgun (WGS) entry which is preliminary data.</text>
</comment>
<comment type="similarity">
    <text evidence="1">Belongs to the short-chain dehydrogenases/reductases (SDR) family.</text>
</comment>
<evidence type="ECO:0000313" key="4">
    <source>
        <dbReference type="EMBL" id="KID81486.1"/>
    </source>
</evidence>
<reference evidence="4 5" key="1">
    <citation type="journal article" date="2014" name="Proc. Natl. Acad. Sci. U.S.A.">
        <title>Trajectory and genomic determinants of fungal-pathogen speciation and host adaptation.</title>
        <authorList>
            <person name="Hu X."/>
            <person name="Xiao G."/>
            <person name="Zheng P."/>
            <person name="Shang Y."/>
            <person name="Su Y."/>
            <person name="Zhang X."/>
            <person name="Liu X."/>
            <person name="Zhan S."/>
            <person name="St Leger R.J."/>
            <person name="Wang C."/>
        </authorList>
    </citation>
    <scope>NUCLEOTIDE SEQUENCE [LARGE SCALE GENOMIC DNA]</scope>
    <source>
        <strain evidence="4 5">ARSEF 977</strain>
    </source>
</reference>
<keyword evidence="5" id="KW-1185">Reference proteome</keyword>
<dbReference type="InterPro" id="IPR052178">
    <property type="entry name" value="Sec_Metab_Biosynth_SDR"/>
</dbReference>
<dbReference type="Pfam" id="PF00106">
    <property type="entry name" value="adh_short"/>
    <property type="match status" value="1"/>
</dbReference>
<dbReference type="InterPro" id="IPR002347">
    <property type="entry name" value="SDR_fam"/>
</dbReference>
<dbReference type="HOGENOM" id="CLU_010194_1_3_1"/>
<evidence type="ECO:0000256" key="3">
    <source>
        <dbReference type="ARBA" id="ARBA00023002"/>
    </source>
</evidence>
<dbReference type="Gene3D" id="3.40.50.720">
    <property type="entry name" value="NAD(P)-binding Rossmann-like Domain"/>
    <property type="match status" value="1"/>
</dbReference>
<name>A0A0B4GVG7_METGA</name>
<keyword evidence="3" id="KW-0560">Oxidoreductase</keyword>
<gene>
    <name evidence="4" type="ORF">MGU_11157</name>
</gene>
<accession>A0A0B4GVG7</accession>
<dbReference type="AlphaFoldDB" id="A0A0B4GVG7"/>
<dbReference type="CDD" id="cd05233">
    <property type="entry name" value="SDR_c"/>
    <property type="match status" value="1"/>
</dbReference>
<dbReference type="PRINTS" id="PR00081">
    <property type="entry name" value="GDHRDH"/>
</dbReference>
<organism evidence="4 5">
    <name type="scientific">Metarhizium guizhouense (strain ARSEF 977)</name>
    <dbReference type="NCBI Taxonomy" id="1276136"/>
    <lineage>
        <taxon>Eukaryota</taxon>
        <taxon>Fungi</taxon>
        <taxon>Dikarya</taxon>
        <taxon>Ascomycota</taxon>
        <taxon>Pezizomycotina</taxon>
        <taxon>Sordariomycetes</taxon>
        <taxon>Hypocreomycetidae</taxon>
        <taxon>Hypocreales</taxon>
        <taxon>Clavicipitaceae</taxon>
        <taxon>Metarhizium</taxon>
    </lineage>
</organism>
<dbReference type="Proteomes" id="UP000031192">
    <property type="component" value="Unassembled WGS sequence"/>
</dbReference>
<dbReference type="InterPro" id="IPR036291">
    <property type="entry name" value="NAD(P)-bd_dom_sf"/>
</dbReference>
<evidence type="ECO:0000256" key="2">
    <source>
        <dbReference type="ARBA" id="ARBA00022857"/>
    </source>
</evidence>
<dbReference type="EMBL" id="AZNH01000142">
    <property type="protein sequence ID" value="KID81486.1"/>
    <property type="molecule type" value="Genomic_DNA"/>
</dbReference>
<evidence type="ECO:0000256" key="1">
    <source>
        <dbReference type="ARBA" id="ARBA00006484"/>
    </source>
</evidence>
<proteinExistence type="inferred from homology"/>
<dbReference type="SUPFAM" id="SSF51735">
    <property type="entry name" value="NAD(P)-binding Rossmann-fold domains"/>
    <property type="match status" value="1"/>
</dbReference>
<dbReference type="PANTHER" id="PTHR43618:SF13">
    <property type="entry name" value="CHAIN DEHYDROGENASE, PUTATIVE (AFU_ORTHOLOGUE AFUA_1G17650)-RELATED"/>
    <property type="match status" value="1"/>
</dbReference>